<organism evidence="1 2">
    <name type="scientific">Candidatus Clostridium eludens</name>
    <dbReference type="NCBI Taxonomy" id="3381663"/>
    <lineage>
        <taxon>Bacteria</taxon>
        <taxon>Bacillati</taxon>
        <taxon>Bacillota</taxon>
        <taxon>Clostridia</taxon>
        <taxon>Eubacteriales</taxon>
        <taxon>Clostridiaceae</taxon>
        <taxon>Clostridium</taxon>
    </lineage>
</organism>
<keyword evidence="2" id="KW-1185">Reference proteome</keyword>
<accession>A0ABW8STL3</accession>
<comment type="caution">
    <text evidence="1">The sequence shown here is derived from an EMBL/GenBank/DDBJ whole genome shotgun (WGS) entry which is preliminary data.</text>
</comment>
<evidence type="ECO:0000313" key="1">
    <source>
        <dbReference type="EMBL" id="MFL0198586.1"/>
    </source>
</evidence>
<proteinExistence type="predicted"/>
<dbReference type="RefSeq" id="WP_406794692.1">
    <property type="nucleotide sequence ID" value="NZ_JBJHZX010000070.1"/>
</dbReference>
<protein>
    <submittedName>
        <fullName evidence="1">Uncharacterized protein</fullName>
    </submittedName>
</protein>
<gene>
    <name evidence="1" type="ORF">ACJDU8_23960</name>
</gene>
<reference evidence="1 2" key="1">
    <citation type="submission" date="2024-11" db="EMBL/GenBank/DDBJ databases">
        <authorList>
            <person name="Heng Y.C."/>
            <person name="Lim A.C.H."/>
            <person name="Lee J.K.Y."/>
            <person name="Kittelmann S."/>
        </authorList>
    </citation>
    <scope>NUCLEOTIDE SEQUENCE [LARGE SCALE GENOMIC DNA]</scope>
    <source>
        <strain evidence="1 2">WILCCON 0269</strain>
    </source>
</reference>
<dbReference type="Proteomes" id="UP001623660">
    <property type="component" value="Unassembled WGS sequence"/>
</dbReference>
<evidence type="ECO:0000313" key="2">
    <source>
        <dbReference type="Proteomes" id="UP001623660"/>
    </source>
</evidence>
<dbReference type="EMBL" id="JBJHZX010000070">
    <property type="protein sequence ID" value="MFL0198586.1"/>
    <property type="molecule type" value="Genomic_DNA"/>
</dbReference>
<sequence>MINKRVYMRLSKIAIATIIVTSLGGVAYAKDGDIYNISTTPITDEGSIDNRTTLFDLILNMSSYGYEISNEIYKASDINNAFKANPTEAIDTIYSDIKTHLTPIMDVPQTTLTVSSTNAISATSFQVKFSSAPDDISKVTFNVTREGTPVTLTTSWDSTNTIATLAYSSDLPEDTYAVGVKDGSTDLGTTNISVTVQKIAKIEITSTILGVSTPITCTT</sequence>
<name>A0ABW8STL3_9CLOT</name>